<proteinExistence type="predicted"/>
<keyword evidence="1" id="KW-0540">Nuclease</keyword>
<keyword evidence="1" id="KW-0378">Hydrolase</keyword>
<gene>
    <name evidence="1" type="ORF">FQP85_21670</name>
</gene>
<protein>
    <submittedName>
        <fullName evidence="1">HNH endonuclease</fullName>
    </submittedName>
</protein>
<dbReference type="Pfam" id="PF12639">
    <property type="entry name" value="Colicin-DNase"/>
    <property type="match status" value="1"/>
</dbReference>
<organism evidence="1 2">
    <name type="scientific">Pseudoalteromonas neustonica</name>
    <dbReference type="NCBI Taxonomy" id="1840331"/>
    <lineage>
        <taxon>Bacteria</taxon>
        <taxon>Pseudomonadati</taxon>
        <taxon>Pseudomonadota</taxon>
        <taxon>Gammaproteobacteria</taxon>
        <taxon>Alteromonadales</taxon>
        <taxon>Pseudoalteromonadaceae</taxon>
        <taxon>Pseudoalteromonas</taxon>
    </lineage>
</organism>
<evidence type="ECO:0000313" key="2">
    <source>
        <dbReference type="Proteomes" id="UP000317938"/>
    </source>
</evidence>
<dbReference type="Proteomes" id="UP000317938">
    <property type="component" value="Unassembled WGS sequence"/>
</dbReference>
<dbReference type="RefSeq" id="WP_145242508.1">
    <property type="nucleotide sequence ID" value="NZ_VNFF01000032.1"/>
</dbReference>
<sequence>MQDISTSWKYDLLLPDSAIDGMQAMVKQLDEVTPQIDQGVRNAAQEIGNRVNKALDEFEPPASTGVVGKPKKTVANELDAPKGNDLKGAKTVNRNTAIDPNSLDKINDLARKPKLTPDGKVIPIGGQPSDAITIRNKNNLDENGYLHRKGKKLQYDSNGFPIFDSKFDTHIPDRHITSGKATEHFKAANKNLAMQLERNPSLAKTLGLSNEQVVHIMKKPPSKDPAKGLTWHHHQDTGRMQLIDRTTHDTFRHTGGMSIWGGGY</sequence>
<accession>A0ABY3F7M6</accession>
<evidence type="ECO:0000313" key="1">
    <source>
        <dbReference type="EMBL" id="TVU79987.1"/>
    </source>
</evidence>
<dbReference type="EMBL" id="VNFF01000032">
    <property type="protein sequence ID" value="TVU79987.1"/>
    <property type="molecule type" value="Genomic_DNA"/>
</dbReference>
<reference evidence="1 2" key="1">
    <citation type="submission" date="2019-07" db="EMBL/GenBank/DDBJ databases">
        <title>Diversity of Bacteria from Kongsfjorden, Arctic.</title>
        <authorList>
            <person name="Yu Y."/>
        </authorList>
    </citation>
    <scope>NUCLEOTIDE SEQUENCE [LARGE SCALE GENOMIC DNA]</scope>
    <source>
        <strain evidence="1 2">SM1927</strain>
    </source>
</reference>
<dbReference type="GO" id="GO:0004519">
    <property type="term" value="F:endonuclease activity"/>
    <property type="evidence" value="ECO:0007669"/>
    <property type="project" value="UniProtKB-KW"/>
</dbReference>
<keyword evidence="1" id="KW-0255">Endonuclease</keyword>
<comment type="caution">
    <text evidence="1">The sequence shown here is derived from an EMBL/GenBank/DDBJ whole genome shotgun (WGS) entry which is preliminary data.</text>
</comment>
<name>A0ABY3F7M6_9GAMM</name>
<keyword evidence="2" id="KW-1185">Reference proteome</keyword>